<proteinExistence type="predicted"/>
<dbReference type="Proteomes" id="UP001280629">
    <property type="component" value="Unassembled WGS sequence"/>
</dbReference>
<dbReference type="CDD" id="cd02696">
    <property type="entry name" value="MurNAc-LAA"/>
    <property type="match status" value="1"/>
</dbReference>
<dbReference type="EC" id="3.5.1.28" evidence="3"/>
<dbReference type="EMBL" id="JAUBDH010000009">
    <property type="protein sequence ID" value="MDW0110980.1"/>
    <property type="molecule type" value="Genomic_DNA"/>
</dbReference>
<evidence type="ECO:0000313" key="4">
    <source>
        <dbReference type="Proteomes" id="UP001280629"/>
    </source>
</evidence>
<keyword evidence="1 3" id="KW-0378">Hydrolase</keyword>
<dbReference type="PANTHER" id="PTHR30404">
    <property type="entry name" value="N-ACETYLMURAMOYL-L-ALANINE AMIDASE"/>
    <property type="match status" value="1"/>
</dbReference>
<dbReference type="GO" id="GO:0008745">
    <property type="term" value="F:N-acetylmuramoyl-L-alanine amidase activity"/>
    <property type="evidence" value="ECO:0007669"/>
    <property type="project" value="UniProtKB-EC"/>
</dbReference>
<dbReference type="SMART" id="SM00646">
    <property type="entry name" value="Ami_3"/>
    <property type="match status" value="1"/>
</dbReference>
<dbReference type="RefSeq" id="WP_317936565.1">
    <property type="nucleotide sequence ID" value="NZ_JAUBDH010000009.1"/>
</dbReference>
<dbReference type="InterPro" id="IPR050695">
    <property type="entry name" value="N-acetylmuramoyl_amidase_3"/>
</dbReference>
<dbReference type="SUPFAM" id="SSF53187">
    <property type="entry name" value="Zn-dependent exopeptidases"/>
    <property type="match status" value="1"/>
</dbReference>
<accession>A0ABU4G3Q0</accession>
<feature type="domain" description="MurNAc-LAA" evidence="2">
    <location>
        <begin position="67"/>
        <end position="182"/>
    </location>
</feature>
<gene>
    <name evidence="3" type="ORF">QT716_13125</name>
</gene>
<name>A0ABU4G3Q0_9BACL</name>
<protein>
    <submittedName>
        <fullName evidence="3">N-acetylmuramoyl-L-alanine amidase</fullName>
        <ecNumber evidence="3">3.5.1.28</ecNumber>
    </submittedName>
</protein>
<keyword evidence="4" id="KW-1185">Reference proteome</keyword>
<evidence type="ECO:0000256" key="1">
    <source>
        <dbReference type="ARBA" id="ARBA00022801"/>
    </source>
</evidence>
<sequence>MKFKIVLDAGHGLPTAGKQTPDGEKEWTFNNTVLLAAQSKLKAYPQLELLRVDDPTGKVDVPLKVRTDKANAWNADVYVSIHHNANTGFWGDWGGVETYVFDGNSKNSKAEQLAHCIQPRIIHVMGLRDRGVRKKNLHVLRETAMPAVLIEGGFMDSRTDIQSLRDPRKLKAQGEAIADAIVEYVQLQSVKTEITMKTSASNPKQQFRLVTGTFPSKQHAELAANLLRVQNGWTVYVKEEN</sequence>
<evidence type="ECO:0000259" key="2">
    <source>
        <dbReference type="SMART" id="SM00646"/>
    </source>
</evidence>
<reference evidence="3 4" key="1">
    <citation type="submission" date="2023-06" db="EMBL/GenBank/DDBJ databases">
        <title>Sporosarcina sp. nov., isolated from Korean traditional fermented seafood 'Jeotgal'.</title>
        <authorList>
            <person name="Yang A.-I."/>
            <person name="Shin N.-R."/>
        </authorList>
    </citation>
    <scope>NUCLEOTIDE SEQUENCE [LARGE SCALE GENOMIC DNA]</scope>
    <source>
        <strain evidence="3 4">KCTC3840</strain>
    </source>
</reference>
<dbReference type="InterPro" id="IPR002508">
    <property type="entry name" value="MurNAc-LAA_cat"/>
</dbReference>
<organism evidence="3 4">
    <name type="scientific">Sporosarcina aquimarina</name>
    <dbReference type="NCBI Taxonomy" id="114975"/>
    <lineage>
        <taxon>Bacteria</taxon>
        <taxon>Bacillati</taxon>
        <taxon>Bacillota</taxon>
        <taxon>Bacilli</taxon>
        <taxon>Bacillales</taxon>
        <taxon>Caryophanaceae</taxon>
        <taxon>Sporosarcina</taxon>
    </lineage>
</organism>
<dbReference type="Pfam" id="PF01520">
    <property type="entry name" value="Amidase_3"/>
    <property type="match status" value="1"/>
</dbReference>
<dbReference type="PANTHER" id="PTHR30404:SF0">
    <property type="entry name" value="N-ACETYLMURAMOYL-L-ALANINE AMIDASE AMIC"/>
    <property type="match status" value="1"/>
</dbReference>
<dbReference type="Gene3D" id="3.40.630.40">
    <property type="entry name" value="Zn-dependent exopeptidases"/>
    <property type="match status" value="1"/>
</dbReference>
<comment type="caution">
    <text evidence="3">The sequence shown here is derived from an EMBL/GenBank/DDBJ whole genome shotgun (WGS) entry which is preliminary data.</text>
</comment>
<evidence type="ECO:0000313" key="3">
    <source>
        <dbReference type="EMBL" id="MDW0110980.1"/>
    </source>
</evidence>